<gene>
    <name evidence="2" type="ORF">CRG98_046310</name>
</gene>
<dbReference type="EMBL" id="PGOL01006778">
    <property type="protein sequence ID" value="PKI33296.1"/>
    <property type="molecule type" value="Genomic_DNA"/>
</dbReference>
<keyword evidence="3" id="KW-1185">Reference proteome</keyword>
<reference evidence="2 3" key="1">
    <citation type="submission" date="2017-11" db="EMBL/GenBank/DDBJ databases">
        <title>De-novo sequencing of pomegranate (Punica granatum L.) genome.</title>
        <authorList>
            <person name="Akparov Z."/>
            <person name="Amiraslanov A."/>
            <person name="Hajiyeva S."/>
            <person name="Abbasov M."/>
            <person name="Kaur K."/>
            <person name="Hamwieh A."/>
            <person name="Solovyev V."/>
            <person name="Salamov A."/>
            <person name="Braich B."/>
            <person name="Kosarev P."/>
            <person name="Mahmoud A."/>
            <person name="Hajiyev E."/>
            <person name="Babayeva S."/>
            <person name="Izzatullayeva V."/>
            <person name="Mammadov A."/>
            <person name="Mammadov A."/>
            <person name="Sharifova S."/>
            <person name="Ojaghi J."/>
            <person name="Eynullazada K."/>
            <person name="Bayramov B."/>
            <person name="Abdulazimova A."/>
            <person name="Shahmuradov I."/>
        </authorList>
    </citation>
    <scope>NUCLEOTIDE SEQUENCE [LARGE SCALE GENOMIC DNA]</scope>
    <source>
        <strain evidence="3">cv. AG2017</strain>
        <tissue evidence="2">Leaf</tissue>
    </source>
</reference>
<proteinExistence type="predicted"/>
<comment type="caution">
    <text evidence="2">The sequence shown here is derived from an EMBL/GenBank/DDBJ whole genome shotgun (WGS) entry which is preliminary data.</text>
</comment>
<sequence length="112" mass="11924">MGHDAEFNMVCSNILSIKPFPMLNKVHSMVAHAESQKLVGRSHELGPEAAVFVARGSSSSGTGSVRQLQSSAEGRPGCDYCGKPGPCRNNCWALHGYPAGWEKGRGKKPVGK</sequence>
<evidence type="ECO:0000256" key="1">
    <source>
        <dbReference type="SAM" id="MobiDB-lite"/>
    </source>
</evidence>
<evidence type="ECO:0000313" key="3">
    <source>
        <dbReference type="Proteomes" id="UP000233551"/>
    </source>
</evidence>
<accession>A0A2I0HPV5</accession>
<feature type="region of interest" description="Disordered" evidence="1">
    <location>
        <begin position="56"/>
        <end position="75"/>
    </location>
</feature>
<dbReference type="PANTHER" id="PTHR34222">
    <property type="entry name" value="GAG_PRE-INTEGRS DOMAIN-CONTAINING PROTEIN"/>
    <property type="match status" value="1"/>
</dbReference>
<organism evidence="2 3">
    <name type="scientific">Punica granatum</name>
    <name type="common">Pomegranate</name>
    <dbReference type="NCBI Taxonomy" id="22663"/>
    <lineage>
        <taxon>Eukaryota</taxon>
        <taxon>Viridiplantae</taxon>
        <taxon>Streptophyta</taxon>
        <taxon>Embryophyta</taxon>
        <taxon>Tracheophyta</taxon>
        <taxon>Spermatophyta</taxon>
        <taxon>Magnoliopsida</taxon>
        <taxon>eudicotyledons</taxon>
        <taxon>Gunneridae</taxon>
        <taxon>Pentapetalae</taxon>
        <taxon>rosids</taxon>
        <taxon>malvids</taxon>
        <taxon>Myrtales</taxon>
        <taxon>Lythraceae</taxon>
        <taxon>Punica</taxon>
    </lineage>
</organism>
<dbReference type="AlphaFoldDB" id="A0A2I0HPV5"/>
<dbReference type="PANTHER" id="PTHR34222:SF33">
    <property type="entry name" value="RETROTRANSPOSON GAG DOMAIN-CONTAINING PROTEIN"/>
    <property type="match status" value="1"/>
</dbReference>
<name>A0A2I0HPV5_PUNGR</name>
<dbReference type="Proteomes" id="UP000233551">
    <property type="component" value="Unassembled WGS sequence"/>
</dbReference>
<protein>
    <submittedName>
        <fullName evidence="2">Uncharacterized protein</fullName>
    </submittedName>
</protein>
<evidence type="ECO:0000313" key="2">
    <source>
        <dbReference type="EMBL" id="PKI33296.1"/>
    </source>
</evidence>